<gene>
    <name evidence="3" type="ORF">FWJ25_14155</name>
</gene>
<proteinExistence type="predicted"/>
<dbReference type="InterPro" id="IPR025110">
    <property type="entry name" value="AMP-bd_C"/>
</dbReference>
<name>A0A5B0VDP5_9GAMM</name>
<dbReference type="InterPro" id="IPR050237">
    <property type="entry name" value="ATP-dep_AMP-bd_enzyme"/>
</dbReference>
<dbReference type="InterPro" id="IPR042099">
    <property type="entry name" value="ANL_N_sf"/>
</dbReference>
<dbReference type="InterPro" id="IPR000873">
    <property type="entry name" value="AMP-dep_synth/lig_dom"/>
</dbReference>
<dbReference type="SUPFAM" id="SSF56801">
    <property type="entry name" value="Acetyl-CoA synthetase-like"/>
    <property type="match status" value="1"/>
</dbReference>
<dbReference type="GO" id="GO:0016878">
    <property type="term" value="F:acid-thiol ligase activity"/>
    <property type="evidence" value="ECO:0007669"/>
    <property type="project" value="UniProtKB-ARBA"/>
</dbReference>
<dbReference type="EMBL" id="VTUU01000007">
    <property type="protein sequence ID" value="KAA1172333.1"/>
    <property type="molecule type" value="Genomic_DNA"/>
</dbReference>
<keyword evidence="3" id="KW-0436">Ligase</keyword>
<evidence type="ECO:0000313" key="3">
    <source>
        <dbReference type="EMBL" id="KAA1172333.1"/>
    </source>
</evidence>
<dbReference type="Pfam" id="PF13193">
    <property type="entry name" value="AMP-binding_C"/>
    <property type="match status" value="1"/>
</dbReference>
<evidence type="ECO:0000259" key="2">
    <source>
        <dbReference type="Pfam" id="PF13193"/>
    </source>
</evidence>
<feature type="domain" description="AMP-dependent synthetase/ligase" evidence="1">
    <location>
        <begin position="29"/>
        <end position="409"/>
    </location>
</feature>
<evidence type="ECO:0000259" key="1">
    <source>
        <dbReference type="Pfam" id="PF00501"/>
    </source>
</evidence>
<dbReference type="PANTHER" id="PTHR43767:SF1">
    <property type="entry name" value="NONRIBOSOMAL PEPTIDE SYNTHASE PES1 (EUROFUNG)-RELATED"/>
    <property type="match status" value="1"/>
</dbReference>
<sequence length="558" mass="61124">MNVEQTLYWPKGLPRTLDVPKTSLFYNLEVAATRYPDKPGIVFYDSVISYSELLDQVLAMAGYLQQECGVKPGDRVALYAQNCPQFIIGYYAILRAQAVVVPVNPMNLADEVRYCATNSGARTALVSQELLGNARPLLGSGELDRIITFAYADYVVAETDLNLPPALREARTFVAGDGVVDWQEALGQKLQPSAFTGKYTDLSVIGYTSGTTGYPKGCVHSHSTVMASVAGSAVWRGGSPAFAALAIAPLFHFLGMQGGMNGPIYNGATCVLMQRWDRDVALKLIERYHVSLWSAPPSMIVDFFSNPDLANHDISCLSKLMGGGAAMPEAISAKLNDEFNIVFNEAYGLSETAAFILGNPIERGKRQCLGIASFGVDARIVDPGTLKELPQGETGEIILHGPQVMLEYWENPEATATSFMEIDGKRFLRTGDLAYMDEEGYFFMVDRLKRMINASGFKVWPAEVENIMYGHPDIHEACIIGVSDPKRGETARALVVLKETAPVNITEDDIIAWCKEHMAAYKVPTQVSILDELPKSGTGKIMWRKLQEDARSEEAGLV</sequence>
<accession>A0A5B0VDP5</accession>
<evidence type="ECO:0000313" key="4">
    <source>
        <dbReference type="Proteomes" id="UP000323161"/>
    </source>
</evidence>
<dbReference type="PROSITE" id="PS00455">
    <property type="entry name" value="AMP_BINDING"/>
    <property type="match status" value="1"/>
</dbReference>
<dbReference type="Proteomes" id="UP000323161">
    <property type="component" value="Unassembled WGS sequence"/>
</dbReference>
<dbReference type="Gene3D" id="3.40.50.12780">
    <property type="entry name" value="N-terminal domain of ligase-like"/>
    <property type="match status" value="1"/>
</dbReference>
<dbReference type="PANTHER" id="PTHR43767">
    <property type="entry name" value="LONG-CHAIN-FATTY-ACID--COA LIGASE"/>
    <property type="match status" value="1"/>
</dbReference>
<keyword evidence="4" id="KW-1185">Reference proteome</keyword>
<dbReference type="RefSeq" id="WP_149600915.1">
    <property type="nucleotide sequence ID" value="NZ_VTUU01000007.1"/>
</dbReference>
<dbReference type="InterPro" id="IPR045851">
    <property type="entry name" value="AMP-bd_C_sf"/>
</dbReference>
<dbReference type="Gene3D" id="3.30.300.30">
    <property type="match status" value="1"/>
</dbReference>
<dbReference type="NCBIfam" id="NF006181">
    <property type="entry name" value="PRK08314.1"/>
    <property type="match status" value="1"/>
</dbReference>
<organism evidence="3 4">
    <name type="scientific">Marinobacter salinexigens</name>
    <dbReference type="NCBI Taxonomy" id="2919747"/>
    <lineage>
        <taxon>Bacteria</taxon>
        <taxon>Pseudomonadati</taxon>
        <taxon>Pseudomonadota</taxon>
        <taxon>Gammaproteobacteria</taxon>
        <taxon>Pseudomonadales</taxon>
        <taxon>Marinobacteraceae</taxon>
        <taxon>Marinobacter</taxon>
    </lineage>
</organism>
<comment type="caution">
    <text evidence="3">The sequence shown here is derived from an EMBL/GenBank/DDBJ whole genome shotgun (WGS) entry which is preliminary data.</text>
</comment>
<dbReference type="InterPro" id="IPR020845">
    <property type="entry name" value="AMP-binding_CS"/>
</dbReference>
<dbReference type="AlphaFoldDB" id="A0A5B0VDP5"/>
<protein>
    <submittedName>
        <fullName evidence="3">Long-chain fatty acid--CoA ligase</fullName>
    </submittedName>
</protein>
<reference evidence="3 4" key="1">
    <citation type="submission" date="2019-08" db="EMBL/GenBank/DDBJ databases">
        <title>Marinobacter ZYF650 sp. nov., a marine bacterium isolated from seawater of the Mariana trench.</title>
        <authorList>
            <person name="Ahmad W."/>
        </authorList>
    </citation>
    <scope>NUCLEOTIDE SEQUENCE [LARGE SCALE GENOMIC DNA]</scope>
    <source>
        <strain evidence="3 4">ZYF650</strain>
    </source>
</reference>
<dbReference type="Pfam" id="PF00501">
    <property type="entry name" value="AMP-binding"/>
    <property type="match status" value="1"/>
</dbReference>
<feature type="domain" description="AMP-binding enzyme C-terminal" evidence="2">
    <location>
        <begin position="463"/>
        <end position="540"/>
    </location>
</feature>